<dbReference type="Proteomes" id="UP000033774">
    <property type="component" value="Unassembled WGS sequence"/>
</dbReference>
<keyword evidence="1" id="KW-0175">Coiled coil</keyword>
<protein>
    <recommendedName>
        <fullName evidence="5">Nitrate/nitrite sensing protein domain-containing protein</fullName>
    </recommendedName>
</protein>
<feature type="transmembrane region" description="Helical" evidence="2">
    <location>
        <begin position="299"/>
        <end position="317"/>
    </location>
</feature>
<keyword evidence="2" id="KW-1133">Transmembrane helix</keyword>
<keyword evidence="2" id="KW-0472">Membrane</keyword>
<evidence type="ECO:0000313" key="4">
    <source>
        <dbReference type="Proteomes" id="UP000033774"/>
    </source>
</evidence>
<evidence type="ECO:0000313" key="3">
    <source>
        <dbReference type="EMBL" id="KJV10588.1"/>
    </source>
</evidence>
<dbReference type="EMBL" id="LAJY01000076">
    <property type="protein sequence ID" value="KJV10588.1"/>
    <property type="molecule type" value="Genomic_DNA"/>
</dbReference>
<comment type="caution">
    <text evidence="3">The sequence shown here is derived from an EMBL/GenBank/DDBJ whole genome shotgun (WGS) entry which is preliminary data.</text>
</comment>
<keyword evidence="4" id="KW-1185">Reference proteome</keyword>
<feature type="coiled-coil region" evidence="1">
    <location>
        <begin position="267"/>
        <end position="294"/>
    </location>
</feature>
<feature type="transmembrane region" description="Helical" evidence="2">
    <location>
        <begin position="9"/>
        <end position="31"/>
    </location>
</feature>
<keyword evidence="2" id="KW-0812">Transmembrane</keyword>
<dbReference type="AlphaFoldDB" id="A0A0F3IVM3"/>
<reference evidence="3 4" key="1">
    <citation type="submission" date="2015-03" db="EMBL/GenBank/DDBJ databases">
        <title>Draft genome sequence of Elstera litoralis.</title>
        <authorList>
            <person name="Rahalkar M.C."/>
            <person name="Dhakephalkar P.K."/>
            <person name="Pore S.D."/>
            <person name="Arora P."/>
            <person name="Kapse N.G."/>
            <person name="Pandit P.S."/>
        </authorList>
    </citation>
    <scope>NUCLEOTIDE SEQUENCE [LARGE SCALE GENOMIC DNA]</scope>
    <source>
        <strain evidence="3 4">Dia-1</strain>
    </source>
</reference>
<organism evidence="3 4">
    <name type="scientific">Elstera litoralis</name>
    <dbReference type="NCBI Taxonomy" id="552518"/>
    <lineage>
        <taxon>Bacteria</taxon>
        <taxon>Pseudomonadati</taxon>
        <taxon>Pseudomonadota</taxon>
        <taxon>Alphaproteobacteria</taxon>
        <taxon>Rhodospirillales</taxon>
        <taxon>Rhodospirillaceae</taxon>
        <taxon>Elstera</taxon>
    </lineage>
</organism>
<name>A0A0F3IVM3_9PROT</name>
<evidence type="ECO:0008006" key="5">
    <source>
        <dbReference type="Google" id="ProtNLM"/>
    </source>
</evidence>
<evidence type="ECO:0000256" key="2">
    <source>
        <dbReference type="SAM" id="Phobius"/>
    </source>
</evidence>
<evidence type="ECO:0000256" key="1">
    <source>
        <dbReference type="SAM" id="Coils"/>
    </source>
</evidence>
<proteinExistence type="predicted"/>
<gene>
    <name evidence="3" type="ORF">VZ95_03950</name>
</gene>
<accession>A0A0F3IVM3</accession>
<sequence length="318" mass="35052">MHIGVRGRLWLAFGVISLLPVLATLVAWLAFNTAMVRIETVARDRLPQIEVALQLNAQGERLVGLGMSMVAASSAEARMPLIAQFEAEQAEALRLIAALEAGGTAPIAVRNIKTYLEDLVRNLASVDAANHSAMDADTRLAQSMTKVEMLLSQISSTALQTMDGRSDTQAIAAYARELSLVGRALQLLKNGDSIDNLKGDSNKIIEKLNNNINNLNHQEKLKFEIILNKLKMVLTEDPFELQRTRFFDIEDRQLLLASNHSQAQYIRREIKNFVDDARAKVDEATDEVNNAVMLGMRSMLFLAVGALIFAAALGFFLC</sequence>